<reference evidence="2" key="1">
    <citation type="submission" date="2018-06" db="EMBL/GenBank/DDBJ databases">
        <authorList>
            <person name="Zhirakovskaya E."/>
        </authorList>
    </citation>
    <scope>NUCLEOTIDE SEQUENCE</scope>
</reference>
<name>A0A3B1AVL3_9ZZZZ</name>
<dbReference type="Pfam" id="PF07254">
    <property type="entry name" value="Cpta_toxin"/>
    <property type="match status" value="1"/>
</dbReference>
<evidence type="ECO:0008006" key="3">
    <source>
        <dbReference type="Google" id="ProtNLM"/>
    </source>
</evidence>
<feature type="transmembrane region" description="Helical" evidence="1">
    <location>
        <begin position="42"/>
        <end position="60"/>
    </location>
</feature>
<accession>A0A3B1AVL3</accession>
<gene>
    <name evidence="2" type="ORF">MNBD_GAMMA19-950</name>
</gene>
<feature type="transmembrane region" description="Helical" evidence="1">
    <location>
        <begin position="20"/>
        <end position="36"/>
    </location>
</feature>
<evidence type="ECO:0000313" key="2">
    <source>
        <dbReference type="EMBL" id="VAX03348.1"/>
    </source>
</evidence>
<organism evidence="2">
    <name type="scientific">hydrothermal vent metagenome</name>
    <dbReference type="NCBI Taxonomy" id="652676"/>
    <lineage>
        <taxon>unclassified sequences</taxon>
        <taxon>metagenomes</taxon>
        <taxon>ecological metagenomes</taxon>
    </lineage>
</organism>
<dbReference type="EMBL" id="UOFV01000391">
    <property type="protein sequence ID" value="VAX03348.1"/>
    <property type="molecule type" value="Genomic_DNA"/>
</dbReference>
<sequence length="152" mass="16796">MSSTKYAQPLKLQPEASRILIGLLIAGHLGAIAVLFPLDLSLPIKITIAVVLLVSLVIALRKQPGRMGEGGVQTLIWQTDGEWLLETAGGKKMEASLHESTYVHPWLVVLNFRQENKPGMLTFTLAPDALDRETFRELRVRLKMAGKAEKGR</sequence>
<protein>
    <recommendedName>
        <fullName evidence="3">Toxin CptA</fullName>
    </recommendedName>
</protein>
<dbReference type="AlphaFoldDB" id="A0A3B1AVL3"/>
<keyword evidence="1" id="KW-0812">Transmembrane</keyword>
<keyword evidence="1" id="KW-0472">Membrane</keyword>
<keyword evidence="1" id="KW-1133">Transmembrane helix</keyword>
<evidence type="ECO:0000256" key="1">
    <source>
        <dbReference type="SAM" id="Phobius"/>
    </source>
</evidence>
<proteinExistence type="predicted"/>
<dbReference type="InterPro" id="IPR009883">
    <property type="entry name" value="YgfX"/>
</dbReference>